<keyword evidence="2 4" id="KW-0442">Lipid degradation</keyword>
<evidence type="ECO:0000256" key="1">
    <source>
        <dbReference type="ARBA" id="ARBA00022801"/>
    </source>
</evidence>
<evidence type="ECO:0000256" key="5">
    <source>
        <dbReference type="RuleBase" id="RU361262"/>
    </source>
</evidence>
<feature type="short sequence motif" description="GXSXG" evidence="4">
    <location>
        <begin position="39"/>
        <end position="43"/>
    </location>
</feature>
<dbReference type="InterPro" id="IPR002641">
    <property type="entry name" value="PNPLA_dom"/>
</dbReference>
<dbReference type="GO" id="GO:0052689">
    <property type="term" value="F:carboxylic ester hydrolase activity"/>
    <property type="evidence" value="ECO:0007669"/>
    <property type="project" value="UniProtKB-ARBA"/>
</dbReference>
<protein>
    <recommendedName>
        <fullName evidence="5">Patatin</fullName>
        <ecNumber evidence="5">3.1.1.-</ecNumber>
    </recommendedName>
</protein>
<feature type="active site" description="Nucleophile" evidence="4">
    <location>
        <position position="41"/>
    </location>
</feature>
<dbReference type="Pfam" id="PF01734">
    <property type="entry name" value="Patatin"/>
    <property type="match status" value="1"/>
</dbReference>
<evidence type="ECO:0000313" key="7">
    <source>
        <dbReference type="EMBL" id="CAE0131126.1"/>
    </source>
</evidence>
<feature type="short sequence motif" description="DGA/G" evidence="4">
    <location>
        <begin position="153"/>
        <end position="155"/>
    </location>
</feature>
<dbReference type="GO" id="GO:0016042">
    <property type="term" value="P:lipid catabolic process"/>
    <property type="evidence" value="ECO:0007669"/>
    <property type="project" value="UniProtKB-UniRule"/>
</dbReference>
<comment type="caution">
    <text evidence="4">Lacks conserved residue(s) required for the propagation of feature annotation.</text>
</comment>
<reference evidence="7" key="1">
    <citation type="submission" date="2021-01" db="EMBL/GenBank/DDBJ databases">
        <authorList>
            <person name="Corre E."/>
            <person name="Pelletier E."/>
            <person name="Niang G."/>
            <person name="Scheremetjew M."/>
            <person name="Finn R."/>
            <person name="Kale V."/>
            <person name="Holt S."/>
            <person name="Cochrane G."/>
            <person name="Meng A."/>
            <person name="Brown T."/>
            <person name="Cohen L."/>
        </authorList>
    </citation>
    <scope>NUCLEOTIDE SEQUENCE</scope>
    <source>
        <strain evidence="7">RCC927</strain>
    </source>
</reference>
<proteinExistence type="inferred from homology"/>
<dbReference type="GO" id="GO:0016298">
    <property type="term" value="F:lipase activity"/>
    <property type="evidence" value="ECO:0007669"/>
    <property type="project" value="UniProtKB-ARBA"/>
</dbReference>
<evidence type="ECO:0000256" key="3">
    <source>
        <dbReference type="ARBA" id="ARBA00023098"/>
    </source>
</evidence>
<evidence type="ECO:0000259" key="6">
    <source>
        <dbReference type="PROSITE" id="PS51635"/>
    </source>
</evidence>
<keyword evidence="3 4" id="KW-0443">Lipid metabolism</keyword>
<evidence type="ECO:0000256" key="4">
    <source>
        <dbReference type="PROSITE-ProRule" id="PRU01161"/>
    </source>
</evidence>
<dbReference type="EC" id="3.1.1.-" evidence="5"/>
<feature type="domain" description="PNPLA" evidence="6">
    <location>
        <begin position="8"/>
        <end position="166"/>
    </location>
</feature>
<comment type="domain">
    <text evidence="5">The nitrogen atoms of the two glycine residues in the GGXR motif define the oxyanion hole, and stabilize the oxyanion that forms during the nucleophilic attack by the catalytic serine during substrate cleavage.</text>
</comment>
<dbReference type="PROSITE" id="PS51635">
    <property type="entry name" value="PNPLA"/>
    <property type="match status" value="1"/>
</dbReference>
<sequence length="302" mass="31803">MEEGPYTLALSSSFFGFYSHAGSLAALERAGTPPSALSGCSGGALAGAGWAAGLCAERLRDVLLRTRREDCMVPFWERPALGLLSVDPSPFIEALPVRHLEQARVPLRISTFDLLARRTIVLEKGCISQAVTASCAVPLLFPPTFIGSRPHYDGGIADHDAFAGCKAGERVLSIQHAAKEVVAVDELDDDAGSRLGRAVSLPAGGAAQGLKERLMHACMPRHSPPQDCVVLTLEHLPYVGPDRMHLGGRALDEASEGTQVALDMRLAAHPAGGKPPVMLRVACASAPAGMVSESSAARQTLR</sequence>
<name>A0A7S3BC84_9VIRI</name>
<organism evidence="7">
    <name type="scientific">Prasinoderma singulare</name>
    <dbReference type="NCBI Taxonomy" id="676789"/>
    <lineage>
        <taxon>Eukaryota</taxon>
        <taxon>Viridiplantae</taxon>
        <taxon>Prasinodermophyta</taxon>
        <taxon>Prasinodermophyceae</taxon>
        <taxon>Prasinodermales</taxon>
        <taxon>Prasinodermaceae</taxon>
        <taxon>Prasinoderma</taxon>
    </lineage>
</organism>
<dbReference type="EMBL" id="HBHY01005068">
    <property type="protein sequence ID" value="CAE0131126.1"/>
    <property type="molecule type" value="Transcribed_RNA"/>
</dbReference>
<dbReference type="Gene3D" id="3.40.1090.10">
    <property type="entry name" value="Cytosolic phospholipase A2 catalytic domain"/>
    <property type="match status" value="2"/>
</dbReference>
<dbReference type="InterPro" id="IPR050301">
    <property type="entry name" value="NTE"/>
</dbReference>
<accession>A0A7S3BC84</accession>
<feature type="active site" description="Proton acceptor" evidence="4">
    <location>
        <position position="153"/>
    </location>
</feature>
<dbReference type="PANTHER" id="PTHR14226">
    <property type="entry name" value="NEUROPATHY TARGET ESTERASE/SWISS CHEESE D.MELANOGASTER"/>
    <property type="match status" value="1"/>
</dbReference>
<gene>
    <name evidence="7" type="ORF">PSIN1315_LOCUS3318</name>
</gene>
<comment type="similarity">
    <text evidence="5">Belongs to the patatin family.</text>
</comment>
<keyword evidence="1 4" id="KW-0378">Hydrolase</keyword>
<comment type="function">
    <text evidence="5">Lipolytic acyl hydrolase (LAH).</text>
</comment>
<dbReference type="AlphaFoldDB" id="A0A7S3BC84"/>
<dbReference type="SUPFAM" id="SSF52151">
    <property type="entry name" value="FabD/lysophospholipase-like"/>
    <property type="match status" value="1"/>
</dbReference>
<evidence type="ECO:0000256" key="2">
    <source>
        <dbReference type="ARBA" id="ARBA00022963"/>
    </source>
</evidence>
<dbReference type="PANTHER" id="PTHR14226:SF78">
    <property type="entry name" value="SLR0060 PROTEIN"/>
    <property type="match status" value="1"/>
</dbReference>
<dbReference type="InterPro" id="IPR016035">
    <property type="entry name" value="Acyl_Trfase/lysoPLipase"/>
</dbReference>